<dbReference type="InterPro" id="IPR002119">
    <property type="entry name" value="Histone_H2A"/>
</dbReference>
<dbReference type="PANTHER" id="PTHR11140">
    <property type="entry name" value="PRE-MRNA SPLICING FACTOR PRP8"/>
    <property type="match status" value="1"/>
</dbReference>
<dbReference type="Gene3D" id="1.10.20.10">
    <property type="entry name" value="Histone, subunit A"/>
    <property type="match status" value="1"/>
</dbReference>
<dbReference type="PANTHER" id="PTHR11140:SF0">
    <property type="entry name" value="PRE-MRNA-PROCESSING-SPLICING FACTOR 8"/>
    <property type="match status" value="1"/>
</dbReference>
<keyword evidence="3" id="KW-1185">Reference proteome</keyword>
<dbReference type="GO" id="GO:0046982">
    <property type="term" value="F:protein heterodimerization activity"/>
    <property type="evidence" value="ECO:0007669"/>
    <property type="project" value="InterPro"/>
</dbReference>
<dbReference type="InterPro" id="IPR027652">
    <property type="entry name" value="PRP8"/>
</dbReference>
<dbReference type="InterPro" id="IPR043172">
    <property type="entry name" value="Prp8_domainIV_palm"/>
</dbReference>
<dbReference type="SUPFAM" id="SSF47113">
    <property type="entry name" value="Histone-fold"/>
    <property type="match status" value="1"/>
</dbReference>
<proteinExistence type="predicted"/>
<dbReference type="SUPFAM" id="SSF53098">
    <property type="entry name" value="Ribonuclease H-like"/>
    <property type="match status" value="1"/>
</dbReference>
<dbReference type="GO" id="GO:0097157">
    <property type="term" value="F:pre-mRNA intronic binding"/>
    <property type="evidence" value="ECO:0007669"/>
    <property type="project" value="TreeGrafter"/>
</dbReference>
<evidence type="ECO:0000259" key="1">
    <source>
        <dbReference type="Pfam" id="PF12134"/>
    </source>
</evidence>
<comment type="caution">
    <text evidence="2">The sequence shown here is derived from an EMBL/GenBank/DDBJ whole genome shotgun (WGS) entry which is preliminary data.</text>
</comment>
<dbReference type="GO" id="GO:0030620">
    <property type="term" value="F:U2 snRNA binding"/>
    <property type="evidence" value="ECO:0007669"/>
    <property type="project" value="TreeGrafter"/>
</dbReference>
<dbReference type="EMBL" id="JAAMPC010000002">
    <property type="protein sequence ID" value="KAG2326431.1"/>
    <property type="molecule type" value="Genomic_DNA"/>
</dbReference>
<dbReference type="Gene3D" id="1.20.80.40">
    <property type="match status" value="1"/>
</dbReference>
<organism evidence="2 3">
    <name type="scientific">Brassica carinata</name>
    <name type="common">Ethiopian mustard</name>
    <name type="synonym">Abyssinian cabbage</name>
    <dbReference type="NCBI Taxonomy" id="52824"/>
    <lineage>
        <taxon>Eukaryota</taxon>
        <taxon>Viridiplantae</taxon>
        <taxon>Streptophyta</taxon>
        <taxon>Embryophyta</taxon>
        <taxon>Tracheophyta</taxon>
        <taxon>Spermatophyta</taxon>
        <taxon>Magnoliopsida</taxon>
        <taxon>eudicotyledons</taxon>
        <taxon>Gunneridae</taxon>
        <taxon>Pentapetalae</taxon>
        <taxon>rosids</taxon>
        <taxon>malvids</taxon>
        <taxon>Brassicales</taxon>
        <taxon>Brassicaceae</taxon>
        <taxon>Brassiceae</taxon>
        <taxon>Brassica</taxon>
    </lineage>
</organism>
<dbReference type="InterPro" id="IPR009072">
    <property type="entry name" value="Histone-fold"/>
</dbReference>
<dbReference type="GO" id="GO:0030623">
    <property type="term" value="F:U5 snRNA binding"/>
    <property type="evidence" value="ECO:0007669"/>
    <property type="project" value="TreeGrafter"/>
</dbReference>
<dbReference type="AlphaFoldDB" id="A0A8X7WAF5"/>
<dbReference type="GO" id="GO:0005682">
    <property type="term" value="C:U5 snRNP"/>
    <property type="evidence" value="ECO:0007669"/>
    <property type="project" value="TreeGrafter"/>
</dbReference>
<accession>A0A8X7WAF5</accession>
<dbReference type="GO" id="GO:0003677">
    <property type="term" value="F:DNA binding"/>
    <property type="evidence" value="ECO:0007669"/>
    <property type="project" value="InterPro"/>
</dbReference>
<protein>
    <recommendedName>
        <fullName evidence="1">PRP8 domain-containing protein</fullName>
    </recommendedName>
</protein>
<reference evidence="2 3" key="1">
    <citation type="submission" date="2020-02" db="EMBL/GenBank/DDBJ databases">
        <authorList>
            <person name="Ma Q."/>
            <person name="Huang Y."/>
            <person name="Song X."/>
            <person name="Pei D."/>
        </authorList>
    </citation>
    <scope>NUCLEOTIDE SEQUENCE [LARGE SCALE GENOMIC DNA]</scope>
    <source>
        <strain evidence="2">Sxm20200214</strain>
        <tissue evidence="2">Leaf</tissue>
    </source>
</reference>
<dbReference type="GO" id="GO:0030527">
    <property type="term" value="F:structural constituent of chromatin"/>
    <property type="evidence" value="ECO:0007669"/>
    <property type="project" value="InterPro"/>
</dbReference>
<gene>
    <name evidence="2" type="ORF">Bca52824_009159</name>
</gene>
<dbReference type="InterPro" id="IPR021983">
    <property type="entry name" value="PRP8_domainIV"/>
</dbReference>
<dbReference type="GO" id="GO:0030619">
    <property type="term" value="F:U1 snRNA binding"/>
    <property type="evidence" value="ECO:0007669"/>
    <property type="project" value="TreeGrafter"/>
</dbReference>
<dbReference type="InterPro" id="IPR012337">
    <property type="entry name" value="RNaseH-like_sf"/>
</dbReference>
<feature type="domain" description="PRP8" evidence="1">
    <location>
        <begin position="20"/>
        <end position="244"/>
    </location>
</feature>
<dbReference type="InterPro" id="IPR043173">
    <property type="entry name" value="Prp8_domainIV_fingers"/>
</dbReference>
<dbReference type="PRINTS" id="PR00620">
    <property type="entry name" value="HISTONEH2A"/>
</dbReference>
<dbReference type="Proteomes" id="UP000886595">
    <property type="component" value="Unassembled WGS sequence"/>
</dbReference>
<dbReference type="OrthoDB" id="1666395at2759"/>
<evidence type="ECO:0000313" key="2">
    <source>
        <dbReference type="EMBL" id="KAG2326431.1"/>
    </source>
</evidence>
<dbReference type="GO" id="GO:0017070">
    <property type="term" value="F:U6 snRNA binding"/>
    <property type="evidence" value="ECO:0007669"/>
    <property type="project" value="TreeGrafter"/>
</dbReference>
<name>A0A8X7WAF5_BRACI</name>
<dbReference type="Gene3D" id="3.30.420.230">
    <property type="match status" value="1"/>
</dbReference>
<dbReference type="GO" id="GO:0000786">
    <property type="term" value="C:nucleosome"/>
    <property type="evidence" value="ECO:0007669"/>
    <property type="project" value="InterPro"/>
</dbReference>
<evidence type="ECO:0000313" key="3">
    <source>
        <dbReference type="Proteomes" id="UP000886595"/>
    </source>
</evidence>
<dbReference type="Pfam" id="PF12134">
    <property type="entry name" value="PRP8_domainIV"/>
    <property type="match status" value="1"/>
</dbReference>
<dbReference type="GO" id="GO:0071013">
    <property type="term" value="C:catalytic step 2 spliceosome"/>
    <property type="evidence" value="ECO:0007669"/>
    <property type="project" value="TreeGrafter"/>
</dbReference>
<sequence>MWSENMLLSLPGTETDPMQPCLSSQNLGEIFNCEYQIKTWLVDDTNAFHNLLTTKPTNGAFFILIPRTGQLLLKVIHSSVCAGQKLPGQFAKWKTSEEVAAILRSLPVEIQPEQIIVTREGMLDPLEIYLLDFPNTLIRGSELQLPIHACLNVEKIGDVVSKATESLVDFFNMYDDWLESVSPYTAFSRLVLILRAIHVDKDKAKMVLEPEDGSVVTDPRRIWPSFTDDQWMRVELALIDLILSDYAEKKNVKVWELTLSEINDIIVGAEITPTSLAFRFAAVYTASILECLTAEVVELARNASKELKVKRITPRHLQVEISGDEEL</sequence>
<dbReference type="GO" id="GO:0000244">
    <property type="term" value="P:spliceosomal tri-snRNP complex assembly"/>
    <property type="evidence" value="ECO:0007669"/>
    <property type="project" value="TreeGrafter"/>
</dbReference>